<evidence type="ECO:0000313" key="2">
    <source>
        <dbReference type="Proteomes" id="UP000031056"/>
    </source>
</evidence>
<protein>
    <submittedName>
        <fullName evidence="1">Uncharacterized protein</fullName>
    </submittedName>
</protein>
<gene>
    <name evidence="1" type="ORF">M896_012070</name>
</gene>
<dbReference type="InParanoid" id="A0A0B2UHJ1"/>
<dbReference type="RefSeq" id="XP_014564593.1">
    <property type="nucleotide sequence ID" value="XM_014709107.1"/>
</dbReference>
<dbReference type="Proteomes" id="UP000031056">
    <property type="component" value="Unassembled WGS sequence"/>
</dbReference>
<dbReference type="EMBL" id="JOKQ01000001">
    <property type="protein sequence ID" value="KHN70551.1"/>
    <property type="molecule type" value="Genomic_DNA"/>
</dbReference>
<dbReference type="HOGENOM" id="CLU_022546_0_0_1"/>
<dbReference type="InterPro" id="IPR016024">
    <property type="entry name" value="ARM-type_fold"/>
</dbReference>
<accession>A0A0B2UHJ1</accession>
<dbReference type="Gene3D" id="1.25.10.10">
    <property type="entry name" value="Leucine-rich Repeat Variant"/>
    <property type="match status" value="1"/>
</dbReference>
<dbReference type="AlphaFoldDB" id="A0A0B2UHJ1"/>
<proteinExistence type="predicted"/>
<evidence type="ECO:0000313" key="1">
    <source>
        <dbReference type="EMBL" id="KHN70551.1"/>
    </source>
</evidence>
<dbReference type="VEuPathDB" id="MicrosporidiaDB:M896_012070"/>
<comment type="caution">
    <text evidence="1">The sequence shown here is derived from an EMBL/GenBank/DDBJ whole genome shotgun (WGS) entry which is preliminary data.</text>
</comment>
<dbReference type="SUPFAM" id="SSF48371">
    <property type="entry name" value="ARM repeat"/>
    <property type="match status" value="1"/>
</dbReference>
<dbReference type="OrthoDB" id="2188332at2759"/>
<dbReference type="GeneID" id="26261050"/>
<organism evidence="1 2">
    <name type="scientific">Ordospora colligata OC4</name>
    <dbReference type="NCBI Taxonomy" id="1354746"/>
    <lineage>
        <taxon>Eukaryota</taxon>
        <taxon>Fungi</taxon>
        <taxon>Fungi incertae sedis</taxon>
        <taxon>Microsporidia</taxon>
        <taxon>Ordosporidae</taxon>
        <taxon>Ordospora</taxon>
    </lineage>
</organism>
<keyword evidence="2" id="KW-1185">Reference proteome</keyword>
<reference evidence="1 2" key="1">
    <citation type="journal article" date="2014" name="MBio">
        <title>The Ordospora colligata genome; evolution of extreme reduction in microsporidia and host-to-parasite horizontal gene transfer.</title>
        <authorList>
            <person name="Pombert J.-F."/>
            <person name="Haag K.L."/>
            <person name="Beidas S."/>
            <person name="Ebert D."/>
            <person name="Keeling P.J."/>
        </authorList>
    </citation>
    <scope>NUCLEOTIDE SEQUENCE [LARGE SCALE GENOMIC DNA]</scope>
    <source>
        <strain evidence="1 2">OC4</strain>
    </source>
</reference>
<sequence>MKSRLEELLFKLKSDPSVMHEIECEVEKYINHPDLSPVKALLASNTMEAVFYALKVVEQRIKAKKMAGVSLRDEAEFMKDTVKDVKTRKSAQVFALLGLYEWPNEFPEFFSIIIDFLSYGDKMGYMVLDNFMYLCNYSQEINEERKSELKKGCAVMANAYMPLFDDSHAEHIIPILTESLKMMPKTFDCGIVLRRGAEFPNKTIEFLCDGMSMFDLGDVVELISKMEVCQGVIMCLNGLKDKAPKIRNLCKMYDYVFKGLRKDVYTFGASIEFWTKLFGQGSSPELVAEVLTEVVSIYLSIDEYQRQEVEGEVYGVFNVVCKNYPKCAVEFLSMNGDYIGRKLALHFVRKVFGAPGAELMTDGHELKFKDPVVCCGLALCNKDFSAVEYIQYFDLNEKEPCKLIISILEMFELSDEQLKHILGQCDVKDKTYANDVIAECLMKLGQEEQFSGEWTHDELMRLFFYLKKRPGNFQQYANAYFEVFLKREPFDRCFAILKMFGSIPSEVLQRMYFGIDTYMLKDLGCFNRDLLGYIDEQRLFIRKEVARLVNEWKEIEDPEDLVSCTKSLVQAIRYSMARFKSKHMMYPCIDELVEILQIDDPGVVRKVSETFSICPNNFDTFRAVYLFVLSYNSGALESTHPSIVASLAICIVQEDGAKAFAEVLGIDLQKCINLRKDVMKSPTRRSQALIRVFLQDYKGKPLNSLYANTFKVEGQHFFKKTAKNEANATEFEISRSFFESEIQ</sequence>
<dbReference type="InterPro" id="IPR011989">
    <property type="entry name" value="ARM-like"/>
</dbReference>
<name>A0A0B2UHJ1_9MICR</name>